<sequence length="214" mass="24191">MNIELLDTHHVKDAAHLLAHSFVNNEPLVSSLQIPFAPFHKMCEEMMKQAVSQAMSFVAIENFQIVGVLLTKKVTQPLIDTAKATELCPQMEPIFQLLDTLETESIEFSHLDKEKLVYLDMGACHPDWMGSGIVTTLLSHAIQEISKKDFDFIAACTNKISKKILKKMYTTLEMNEIVYSNFLYKEAYPFANTTTSLAAQLLYIPQSQFVIKAI</sequence>
<evidence type="ECO:0000313" key="1">
    <source>
        <dbReference type="EMBL" id="KLA29489.1"/>
    </source>
</evidence>
<dbReference type="SUPFAM" id="SSF55729">
    <property type="entry name" value="Acyl-CoA N-acyltransferases (Nat)"/>
    <property type="match status" value="1"/>
</dbReference>
<dbReference type="RefSeq" id="WP_046955355.1">
    <property type="nucleotide sequence ID" value="NZ_LCYI01000022.1"/>
</dbReference>
<evidence type="ECO:0000313" key="2">
    <source>
        <dbReference type="Proteomes" id="UP000035214"/>
    </source>
</evidence>
<organism evidence="1 2">
    <name type="scientific">Bacillus cereus</name>
    <dbReference type="NCBI Taxonomy" id="1396"/>
    <lineage>
        <taxon>Bacteria</taxon>
        <taxon>Bacillati</taxon>
        <taxon>Bacillota</taxon>
        <taxon>Bacilli</taxon>
        <taxon>Bacillales</taxon>
        <taxon>Bacillaceae</taxon>
        <taxon>Bacillus</taxon>
        <taxon>Bacillus cereus group</taxon>
    </lineage>
</organism>
<dbReference type="PANTHER" id="PTHR20905">
    <property type="entry name" value="N-ACETYLTRANSFERASE-RELATED"/>
    <property type="match status" value="1"/>
</dbReference>
<accession>A0A0G8EZ87</accession>
<reference evidence="1 2" key="1">
    <citation type="submission" date="2015-04" db="EMBL/GenBank/DDBJ databases">
        <title>Draft Genome Sequences of Eight Spore-Forming Food Isolates of Bacillus cereus Genome sequencing.</title>
        <authorList>
            <person name="Krawcyk A.O."/>
            <person name="de Jong A."/>
            <person name="Eijlander R.T."/>
            <person name="Berendsen E.M."/>
            <person name="Holsappel S."/>
            <person name="Wells-Bennik M."/>
            <person name="Kuipers O.P."/>
        </authorList>
    </citation>
    <scope>NUCLEOTIDE SEQUENCE [LARGE SCALE GENOMIC DNA]</scope>
    <source>
        <strain evidence="1 2">B4077</strain>
    </source>
</reference>
<gene>
    <name evidence="1" type="ORF">B4077_3549</name>
</gene>
<dbReference type="PATRIC" id="fig|1396.428.peg.4649"/>
<dbReference type="Proteomes" id="UP000035214">
    <property type="component" value="Unassembled WGS sequence"/>
</dbReference>
<dbReference type="PANTHER" id="PTHR20905:SF1">
    <property type="entry name" value="AT07410P-RELATED"/>
    <property type="match status" value="1"/>
</dbReference>
<dbReference type="Gene3D" id="3.40.630.30">
    <property type="match status" value="1"/>
</dbReference>
<name>A0A0G8EZ87_BACCE</name>
<dbReference type="EMBL" id="LCYI01000022">
    <property type="protein sequence ID" value="KLA29489.1"/>
    <property type="molecule type" value="Genomic_DNA"/>
</dbReference>
<dbReference type="AlphaFoldDB" id="A0A0G8EZ87"/>
<protein>
    <recommendedName>
        <fullName evidence="3">GNAT family N-acetyltransferase</fullName>
    </recommendedName>
</protein>
<proteinExistence type="predicted"/>
<comment type="caution">
    <text evidence="1">The sequence shown here is derived from an EMBL/GenBank/DDBJ whole genome shotgun (WGS) entry which is preliminary data.</text>
</comment>
<dbReference type="GO" id="GO:0008080">
    <property type="term" value="F:N-acetyltransferase activity"/>
    <property type="evidence" value="ECO:0007669"/>
    <property type="project" value="TreeGrafter"/>
</dbReference>
<evidence type="ECO:0008006" key="3">
    <source>
        <dbReference type="Google" id="ProtNLM"/>
    </source>
</evidence>
<dbReference type="InterPro" id="IPR016181">
    <property type="entry name" value="Acyl_CoA_acyltransferase"/>
</dbReference>